<evidence type="ECO:0000313" key="7">
    <source>
        <dbReference type="Proteomes" id="UP000682733"/>
    </source>
</evidence>
<evidence type="ECO:0000256" key="4">
    <source>
        <dbReference type="ARBA" id="ARBA00023157"/>
    </source>
</evidence>
<proteinExistence type="predicted"/>
<organism evidence="6 7">
    <name type="scientific">Didymodactylos carnosus</name>
    <dbReference type="NCBI Taxonomy" id="1234261"/>
    <lineage>
        <taxon>Eukaryota</taxon>
        <taxon>Metazoa</taxon>
        <taxon>Spiralia</taxon>
        <taxon>Gnathifera</taxon>
        <taxon>Rotifera</taxon>
        <taxon>Eurotatoria</taxon>
        <taxon>Bdelloidea</taxon>
        <taxon>Philodinida</taxon>
        <taxon>Philodinidae</taxon>
        <taxon>Didymodactylos</taxon>
    </lineage>
</organism>
<gene>
    <name evidence="5" type="ORF">OVA965_LOCUS45148</name>
    <name evidence="6" type="ORF">TMI583_LOCUS48393</name>
</gene>
<dbReference type="EMBL" id="CAJNOK010068802">
    <property type="protein sequence ID" value="CAF1657828.1"/>
    <property type="molecule type" value="Genomic_DNA"/>
</dbReference>
<dbReference type="EMBL" id="CAJOBA010098611">
    <property type="protein sequence ID" value="CAF4512309.1"/>
    <property type="molecule type" value="Genomic_DNA"/>
</dbReference>
<keyword evidence="4" id="KW-1015">Disulfide bond</keyword>
<dbReference type="Proteomes" id="UP000682733">
    <property type="component" value="Unassembled WGS sequence"/>
</dbReference>
<evidence type="ECO:0000256" key="1">
    <source>
        <dbReference type="ARBA" id="ARBA00004496"/>
    </source>
</evidence>
<sequence length="208" mass="23566">KAKLKLTIKNAKPQEDTGTYSVRVKDVESDKISVTVSIKPLKFVKQLKANKTNLVENETVEFTCELSRPLSDSESLSLLLNGQPLSIEEDNNELLIDGTKVLFRISELQPVMSGDYQLVITGDDDREPVKSDVVKLAVKPEQVKFTTPLRALKNPLEENETLVLECELDKPTYKNVIFKHKDVPVSIDNDRIKIKQDGQKWQLYVDNV</sequence>
<dbReference type="PANTHER" id="PTHR35971">
    <property type="entry name" value="SI:DKEY-31G6.6"/>
    <property type="match status" value="1"/>
</dbReference>
<evidence type="ECO:0000256" key="3">
    <source>
        <dbReference type="ARBA" id="ARBA00022553"/>
    </source>
</evidence>
<dbReference type="PANTHER" id="PTHR35971:SF5">
    <property type="entry name" value="OBSCURIN LIKE CYTOSKELETAL ADAPTOR 1"/>
    <property type="match status" value="1"/>
</dbReference>
<dbReference type="AlphaFoldDB" id="A0A8S2XQC1"/>
<keyword evidence="2" id="KW-0963">Cytoplasm</keyword>
<feature type="non-terminal residue" evidence="6">
    <location>
        <position position="1"/>
    </location>
</feature>
<name>A0A8S2XQC1_9BILA</name>
<accession>A0A8S2XQC1</accession>
<dbReference type="GO" id="GO:0005737">
    <property type="term" value="C:cytoplasm"/>
    <property type="evidence" value="ECO:0007669"/>
    <property type="project" value="UniProtKB-SubCell"/>
</dbReference>
<dbReference type="Gene3D" id="2.60.40.10">
    <property type="entry name" value="Immunoglobulins"/>
    <property type="match status" value="2"/>
</dbReference>
<evidence type="ECO:0000313" key="6">
    <source>
        <dbReference type="EMBL" id="CAF4512309.1"/>
    </source>
</evidence>
<dbReference type="Proteomes" id="UP000677228">
    <property type="component" value="Unassembled WGS sequence"/>
</dbReference>
<keyword evidence="3" id="KW-0597">Phosphoprotein</keyword>
<dbReference type="InterPro" id="IPR052385">
    <property type="entry name" value="Obscurin/Obscurin-like_Reg"/>
</dbReference>
<dbReference type="InterPro" id="IPR013783">
    <property type="entry name" value="Ig-like_fold"/>
</dbReference>
<comment type="subcellular location">
    <subcellularLocation>
        <location evidence="1">Cytoplasm</location>
    </subcellularLocation>
</comment>
<dbReference type="SUPFAM" id="SSF48726">
    <property type="entry name" value="Immunoglobulin"/>
    <property type="match status" value="1"/>
</dbReference>
<comment type="caution">
    <text evidence="6">The sequence shown here is derived from an EMBL/GenBank/DDBJ whole genome shotgun (WGS) entry which is preliminary data.</text>
</comment>
<dbReference type="InterPro" id="IPR036179">
    <property type="entry name" value="Ig-like_dom_sf"/>
</dbReference>
<evidence type="ECO:0000313" key="5">
    <source>
        <dbReference type="EMBL" id="CAF1657828.1"/>
    </source>
</evidence>
<feature type="non-terminal residue" evidence="6">
    <location>
        <position position="208"/>
    </location>
</feature>
<reference evidence="6" key="1">
    <citation type="submission" date="2021-02" db="EMBL/GenBank/DDBJ databases">
        <authorList>
            <person name="Nowell W R."/>
        </authorList>
    </citation>
    <scope>NUCLEOTIDE SEQUENCE</scope>
</reference>
<evidence type="ECO:0000256" key="2">
    <source>
        <dbReference type="ARBA" id="ARBA00022490"/>
    </source>
</evidence>
<protein>
    <submittedName>
        <fullName evidence="6">Uncharacterized protein</fullName>
    </submittedName>
</protein>